<gene>
    <name evidence="2" type="ORF">ANCCAN_04688</name>
</gene>
<keyword evidence="3" id="KW-1185">Reference proteome</keyword>
<evidence type="ECO:0000256" key="1">
    <source>
        <dbReference type="SAM" id="Phobius"/>
    </source>
</evidence>
<reference evidence="2 3" key="1">
    <citation type="submission" date="2014-10" db="EMBL/GenBank/DDBJ databases">
        <title>Draft genome of the hookworm Ancylostoma caninum.</title>
        <authorList>
            <person name="Mitreva M."/>
        </authorList>
    </citation>
    <scope>NUCLEOTIDE SEQUENCE [LARGE SCALE GENOMIC DNA]</scope>
    <source>
        <strain evidence="2 3">Baltimore</strain>
    </source>
</reference>
<evidence type="ECO:0000313" key="3">
    <source>
        <dbReference type="Proteomes" id="UP000252519"/>
    </source>
</evidence>
<proteinExistence type="predicted"/>
<feature type="transmembrane region" description="Helical" evidence="1">
    <location>
        <begin position="131"/>
        <end position="151"/>
    </location>
</feature>
<comment type="caution">
    <text evidence="2">The sequence shown here is derived from an EMBL/GenBank/DDBJ whole genome shotgun (WGS) entry which is preliminary data.</text>
</comment>
<sequence>MLQGLGSLAKAPYFLVIILNIIMSFHRLVYTALPLTASRHLSKPRLQIVLGAVLLLFLSLVVMLNTNLVGVIWMGNFMTWTVIYNRNYSIHILDILNTVSFKALCMVICEIVFFLYWQFADTEAFGPLDLIVSEVIELLFFDVLILPYLILNGVHRVTYEFSTIVFSEEGNAVARQPSTPDVLWAEIKTMTPS</sequence>
<name>A0A368GY35_ANCCA</name>
<evidence type="ECO:0000313" key="2">
    <source>
        <dbReference type="EMBL" id="RCN49273.1"/>
    </source>
</evidence>
<feature type="transmembrane region" description="Helical" evidence="1">
    <location>
        <begin position="12"/>
        <end position="33"/>
    </location>
</feature>
<protein>
    <recommendedName>
        <fullName evidence="4">7TM GPCR serpentine receptor class x (Srx) domain-containing protein</fullName>
    </recommendedName>
</protein>
<dbReference type="Proteomes" id="UP000252519">
    <property type="component" value="Unassembled WGS sequence"/>
</dbReference>
<dbReference type="EMBL" id="JOJR01000036">
    <property type="protein sequence ID" value="RCN49273.1"/>
    <property type="molecule type" value="Genomic_DNA"/>
</dbReference>
<keyword evidence="1" id="KW-0812">Transmembrane</keyword>
<evidence type="ECO:0008006" key="4">
    <source>
        <dbReference type="Google" id="ProtNLM"/>
    </source>
</evidence>
<feature type="transmembrane region" description="Helical" evidence="1">
    <location>
        <begin position="99"/>
        <end position="119"/>
    </location>
</feature>
<accession>A0A368GY35</accession>
<keyword evidence="1" id="KW-0472">Membrane</keyword>
<dbReference type="OrthoDB" id="5821374at2759"/>
<dbReference type="AlphaFoldDB" id="A0A368GY35"/>
<keyword evidence="1" id="KW-1133">Transmembrane helix</keyword>
<organism evidence="2 3">
    <name type="scientific">Ancylostoma caninum</name>
    <name type="common">Dog hookworm</name>
    <dbReference type="NCBI Taxonomy" id="29170"/>
    <lineage>
        <taxon>Eukaryota</taxon>
        <taxon>Metazoa</taxon>
        <taxon>Ecdysozoa</taxon>
        <taxon>Nematoda</taxon>
        <taxon>Chromadorea</taxon>
        <taxon>Rhabditida</taxon>
        <taxon>Rhabditina</taxon>
        <taxon>Rhabditomorpha</taxon>
        <taxon>Strongyloidea</taxon>
        <taxon>Ancylostomatidae</taxon>
        <taxon>Ancylostomatinae</taxon>
        <taxon>Ancylostoma</taxon>
    </lineage>
</organism>